<evidence type="ECO:0000313" key="2">
    <source>
        <dbReference type="EMBL" id="MCY1144749.1"/>
    </source>
</evidence>
<dbReference type="EMBL" id="JAPNTZ010000021">
    <property type="protein sequence ID" value="MCY1144749.1"/>
    <property type="molecule type" value="Genomic_DNA"/>
</dbReference>
<organism evidence="2 3">
    <name type="scientific">Paractinoplanes pyxinae</name>
    <dbReference type="NCBI Taxonomy" id="2997416"/>
    <lineage>
        <taxon>Bacteria</taxon>
        <taxon>Bacillati</taxon>
        <taxon>Actinomycetota</taxon>
        <taxon>Actinomycetes</taxon>
        <taxon>Micromonosporales</taxon>
        <taxon>Micromonosporaceae</taxon>
        <taxon>Paractinoplanes</taxon>
    </lineage>
</organism>
<proteinExistence type="predicted"/>
<accession>A0ABT4BDZ7</accession>
<dbReference type="Proteomes" id="UP001151002">
    <property type="component" value="Unassembled WGS sequence"/>
</dbReference>
<reference evidence="2" key="1">
    <citation type="submission" date="2022-11" db="EMBL/GenBank/DDBJ databases">
        <authorList>
            <person name="Somphong A."/>
            <person name="Phongsopitanun W."/>
        </authorList>
    </citation>
    <scope>NUCLEOTIDE SEQUENCE</scope>
    <source>
        <strain evidence="2">Pm04-4</strain>
    </source>
</reference>
<feature type="compositionally biased region" description="Low complexity" evidence="1">
    <location>
        <begin position="317"/>
        <end position="326"/>
    </location>
</feature>
<sequence length="336" mass="37409">MLTLGEVHTGLLQNSVPLSAERVAKVLRPLSGDQIQHYERPLTRGVTADRPRGVDCRLPAASKANPHVVGTVMWRSTVVGGHLVQGSAYADVVDTGEKRRLPWSHYTASPGRLELLTRADTEDVAQGYLRGATRPDHLDTAAIAAHALDRVQRSALLDRAPSLKTRRTRLRWAVIGTGTMPQPTTATFRVVSPDLRTVEVRVADDLMPGVIGLCEDLALHDWLLTTVARLLDNTLTTRRYGHVQRTELLRPAVDYFLHLWMPGARVDESLTSVWESLERRPGFTRQWDTSVARIRDQINLTTIELLRLTECATGTSAPAPRGRPRLPLGPRPPRRR</sequence>
<name>A0ABT4BDZ7_9ACTN</name>
<feature type="region of interest" description="Disordered" evidence="1">
    <location>
        <begin position="314"/>
        <end position="336"/>
    </location>
</feature>
<dbReference type="RefSeq" id="WP_267569337.1">
    <property type="nucleotide sequence ID" value="NZ_JAPNTZ010000021.1"/>
</dbReference>
<dbReference type="NCBIfam" id="NF040565">
    <property type="entry name" value="SCO2521_fam"/>
    <property type="match status" value="1"/>
</dbReference>
<gene>
    <name evidence="2" type="ORF">OWR29_42690</name>
</gene>
<evidence type="ECO:0000256" key="1">
    <source>
        <dbReference type="SAM" id="MobiDB-lite"/>
    </source>
</evidence>
<feature type="compositionally biased region" description="Pro residues" evidence="1">
    <location>
        <begin position="327"/>
        <end position="336"/>
    </location>
</feature>
<protein>
    <submittedName>
        <fullName evidence="2">SCO2521 family protein</fullName>
    </submittedName>
</protein>
<dbReference type="InterPro" id="IPR049749">
    <property type="entry name" value="SCO2521-like"/>
</dbReference>
<evidence type="ECO:0000313" key="3">
    <source>
        <dbReference type="Proteomes" id="UP001151002"/>
    </source>
</evidence>
<keyword evidence="3" id="KW-1185">Reference proteome</keyword>
<comment type="caution">
    <text evidence="2">The sequence shown here is derived from an EMBL/GenBank/DDBJ whole genome shotgun (WGS) entry which is preliminary data.</text>
</comment>